<reference evidence="1 2" key="1">
    <citation type="journal article" date="2008" name="Appl. Environ. Microbiol.">
        <title>Genome of the epsilonproteobacterial chemolithoautotroph Sulfurimonas denitrificans.</title>
        <authorList>
            <person name="Sievert S.M."/>
            <person name="Scott K.M."/>
            <person name="Klotz M.G."/>
            <person name="Chain P.S.G."/>
            <person name="Hauser L.J."/>
            <person name="Hemp J."/>
            <person name="Huegler M."/>
            <person name="Land M."/>
            <person name="Lapidus A."/>
            <person name="Larimer F.W."/>
            <person name="Lucas S."/>
            <person name="Malfatti S.A."/>
            <person name="Meyer F."/>
            <person name="Paulsen I.T."/>
            <person name="Ren Q."/>
            <person name="Simon J."/>
            <person name="Bailey K."/>
            <person name="Diaz E."/>
            <person name="Fitzpatrick K.A."/>
            <person name="Glover B."/>
            <person name="Gwatney N."/>
            <person name="Korajkic A."/>
            <person name="Long A."/>
            <person name="Mobberley J.M."/>
            <person name="Pantry S.N."/>
            <person name="Pazder G."/>
            <person name="Peterson S."/>
            <person name="Quintanilla J.D."/>
            <person name="Sprinkle R."/>
            <person name="Stephens J."/>
            <person name="Thomas P."/>
            <person name="Vaughn R."/>
            <person name="Weber M.J."/>
            <person name="Wooten L.L."/>
        </authorList>
    </citation>
    <scope>NUCLEOTIDE SEQUENCE [LARGE SCALE GENOMIC DNA]</scope>
    <source>
        <strain evidence="2">ATCC 33889 / DSM 1251</strain>
    </source>
</reference>
<gene>
    <name evidence="1" type="ordered locus">Suden_0651</name>
</gene>
<dbReference type="RefSeq" id="WP_011372284.1">
    <property type="nucleotide sequence ID" value="NC_007575.1"/>
</dbReference>
<sequence>MQVLKWLILAFLLTVFLAGCSHRVAIRALEPAEIDRATLTRKISVTNFENDSVGLSNKIETKIISKKIDDKSYFTLISRKDFDKIISEQKIQNSGLVDISTAVEVGNILGAEAIISGGVGRVAFNDTTYYERRIRCNDKKCKSVSEYSVRCIKRNIGLSADLRMIDIAKGDIIYANTFNKSGEWSHCVDDSRSLPSVEIVAQNLANIIADEFTSKLTPHYRYFEVTLLDTPDIKYTSKDKELLEVSIEYIKQDRYDKAQKFLIDLIDSTNKKSYVAFYNLGVVKEAEGNYQEAKEYYKMADDLMIKPVEEISSATLRIEELIKKHNRATQQLNQ</sequence>
<dbReference type="Gene3D" id="3.40.50.10610">
    <property type="entry name" value="ABC-type transport auxiliary lipoprotein component"/>
    <property type="match status" value="1"/>
</dbReference>
<dbReference type="EMBL" id="CP000153">
    <property type="protein sequence ID" value="ABB43930.1"/>
    <property type="molecule type" value="Genomic_DNA"/>
</dbReference>
<name>Q30SV1_SULDN</name>
<dbReference type="SUPFAM" id="SSF48452">
    <property type="entry name" value="TPR-like"/>
    <property type="match status" value="1"/>
</dbReference>
<accession>Q30SV1</accession>
<dbReference type="InterPro" id="IPR011990">
    <property type="entry name" value="TPR-like_helical_dom_sf"/>
</dbReference>
<evidence type="ECO:0000313" key="2">
    <source>
        <dbReference type="Proteomes" id="UP000002714"/>
    </source>
</evidence>
<dbReference type="OrthoDB" id="5346247at2"/>
<evidence type="ECO:0000313" key="1">
    <source>
        <dbReference type="EMBL" id="ABB43930.1"/>
    </source>
</evidence>
<proteinExistence type="predicted"/>
<dbReference type="Proteomes" id="UP000002714">
    <property type="component" value="Chromosome"/>
</dbReference>
<dbReference type="KEGG" id="tdn:Suden_0651"/>
<organism evidence="1 2">
    <name type="scientific">Sulfurimonas denitrificans (strain ATCC 33889 / DSM 1251)</name>
    <name type="common">Thiomicrospira denitrificans (strain ATCC 33889 / DSM 1251)</name>
    <dbReference type="NCBI Taxonomy" id="326298"/>
    <lineage>
        <taxon>Bacteria</taxon>
        <taxon>Pseudomonadati</taxon>
        <taxon>Campylobacterota</taxon>
        <taxon>Epsilonproteobacteria</taxon>
        <taxon>Campylobacterales</taxon>
        <taxon>Sulfurimonadaceae</taxon>
        <taxon>Sulfurimonas</taxon>
    </lineage>
</organism>
<dbReference type="PROSITE" id="PS51257">
    <property type="entry name" value="PROKAR_LIPOPROTEIN"/>
    <property type="match status" value="1"/>
</dbReference>
<dbReference type="STRING" id="326298.Suden_0651"/>
<dbReference type="Gene3D" id="1.25.40.10">
    <property type="entry name" value="Tetratricopeptide repeat domain"/>
    <property type="match status" value="1"/>
</dbReference>
<protein>
    <submittedName>
        <fullName evidence="1">Uncharacterized protein</fullName>
    </submittedName>
</protein>
<dbReference type="HOGENOM" id="CLU_823675_0_0_7"/>
<dbReference type="GO" id="GO:0030288">
    <property type="term" value="C:outer membrane-bounded periplasmic space"/>
    <property type="evidence" value="ECO:0007669"/>
    <property type="project" value="InterPro"/>
</dbReference>
<dbReference type="AlphaFoldDB" id="Q30SV1"/>
<dbReference type="Pfam" id="PF03783">
    <property type="entry name" value="CsgG"/>
    <property type="match status" value="1"/>
</dbReference>
<keyword evidence="2" id="KW-1185">Reference proteome</keyword>
<dbReference type="InterPro" id="IPR005534">
    <property type="entry name" value="Curli_assmbl/transp-comp_CsgG"/>
</dbReference>
<dbReference type="eggNOG" id="COG1462">
    <property type="taxonomic scope" value="Bacteria"/>
</dbReference>